<evidence type="ECO:0000313" key="2">
    <source>
        <dbReference type="Proteomes" id="UP000268192"/>
    </source>
</evidence>
<proteinExistence type="predicted"/>
<name>A0A3Q8XNS0_9HYPH</name>
<organism evidence="1 2">
    <name type="scientific">Georhizobium profundi</name>
    <dbReference type="NCBI Taxonomy" id="2341112"/>
    <lineage>
        <taxon>Bacteria</taxon>
        <taxon>Pseudomonadati</taxon>
        <taxon>Pseudomonadota</taxon>
        <taxon>Alphaproteobacteria</taxon>
        <taxon>Hyphomicrobiales</taxon>
        <taxon>Rhizobiaceae</taxon>
        <taxon>Georhizobium</taxon>
    </lineage>
</organism>
<protein>
    <submittedName>
        <fullName evidence="1">Uncharacterized protein</fullName>
    </submittedName>
</protein>
<reference evidence="1 2" key="1">
    <citation type="submission" date="2018-09" db="EMBL/GenBank/DDBJ databases">
        <title>Marinorhizobium profundi gen. nov., sp. nov., isolated from a deep-sea sediment sample from the New Britain Trench and proposal of Marinorhizobiaceae fam. nov. in the order Rhizobiales of the class Alphaproteobacteria.</title>
        <authorList>
            <person name="Cao J."/>
        </authorList>
    </citation>
    <scope>NUCLEOTIDE SEQUENCE [LARGE SCALE GENOMIC DNA]</scope>
    <source>
        <strain evidence="1 2">WS11</strain>
    </source>
</reference>
<accession>A0A3Q8XNS0</accession>
<sequence length="97" mass="10825">MIDRQVRLIGARFAIREGEPAGASLEVRVAARLIRRICRPIRDPVSAEAMRTTLMDAFANLTAAIALGLEHEKIAVMENEFIALVIETQARAKRDMH</sequence>
<evidence type="ECO:0000313" key="1">
    <source>
        <dbReference type="EMBL" id="AZN70239.1"/>
    </source>
</evidence>
<gene>
    <name evidence="1" type="ORF">D5400_02165</name>
</gene>
<dbReference type="AlphaFoldDB" id="A0A3Q8XNS0"/>
<keyword evidence="2" id="KW-1185">Reference proteome</keyword>
<dbReference type="KEGG" id="abaw:D5400_02165"/>
<dbReference type="EMBL" id="CP032509">
    <property type="protein sequence ID" value="AZN70239.1"/>
    <property type="molecule type" value="Genomic_DNA"/>
</dbReference>
<dbReference type="Proteomes" id="UP000268192">
    <property type="component" value="Chromosome"/>
</dbReference>